<protein>
    <submittedName>
        <fullName evidence="2">Uncharacterized protein</fullName>
    </submittedName>
</protein>
<proteinExistence type="predicted"/>
<dbReference type="AlphaFoldDB" id="A0A438DWM3"/>
<dbReference type="OrthoDB" id="2143914at2759"/>
<accession>A0A438DWM3</accession>
<reference evidence="2 3" key="1">
    <citation type="journal article" date="2018" name="PLoS Genet.">
        <title>Population sequencing reveals clonal diversity and ancestral inbreeding in the grapevine cultivar Chardonnay.</title>
        <authorList>
            <person name="Roach M.J."/>
            <person name="Johnson D.L."/>
            <person name="Bohlmann J."/>
            <person name="van Vuuren H.J."/>
            <person name="Jones S.J."/>
            <person name="Pretorius I.S."/>
            <person name="Schmidt S.A."/>
            <person name="Borneman A.R."/>
        </authorList>
    </citation>
    <scope>NUCLEOTIDE SEQUENCE [LARGE SCALE GENOMIC DNA]</scope>
    <source>
        <strain evidence="3">cv. Chardonnay</strain>
        <tissue evidence="2">Leaf</tissue>
    </source>
</reference>
<evidence type="ECO:0000313" key="3">
    <source>
        <dbReference type="Proteomes" id="UP000288805"/>
    </source>
</evidence>
<dbReference type="Proteomes" id="UP000288805">
    <property type="component" value="Unassembled WGS sequence"/>
</dbReference>
<feature type="region of interest" description="Disordered" evidence="1">
    <location>
        <begin position="1"/>
        <end position="22"/>
    </location>
</feature>
<organism evidence="2 3">
    <name type="scientific">Vitis vinifera</name>
    <name type="common">Grape</name>
    <dbReference type="NCBI Taxonomy" id="29760"/>
    <lineage>
        <taxon>Eukaryota</taxon>
        <taxon>Viridiplantae</taxon>
        <taxon>Streptophyta</taxon>
        <taxon>Embryophyta</taxon>
        <taxon>Tracheophyta</taxon>
        <taxon>Spermatophyta</taxon>
        <taxon>Magnoliopsida</taxon>
        <taxon>eudicotyledons</taxon>
        <taxon>Gunneridae</taxon>
        <taxon>Pentapetalae</taxon>
        <taxon>rosids</taxon>
        <taxon>Vitales</taxon>
        <taxon>Vitaceae</taxon>
        <taxon>Viteae</taxon>
        <taxon>Vitis</taxon>
    </lineage>
</organism>
<gene>
    <name evidence="2" type="ORF">CK203_081071</name>
</gene>
<comment type="caution">
    <text evidence="2">The sequence shown here is derived from an EMBL/GenBank/DDBJ whole genome shotgun (WGS) entry which is preliminary data.</text>
</comment>
<feature type="compositionally biased region" description="Basic and acidic residues" evidence="1">
    <location>
        <begin position="1"/>
        <end position="10"/>
    </location>
</feature>
<feature type="compositionally biased region" description="Low complexity" evidence="1">
    <location>
        <begin position="11"/>
        <end position="21"/>
    </location>
</feature>
<dbReference type="EMBL" id="QGNW01001468">
    <property type="protein sequence ID" value="RVW39926.1"/>
    <property type="molecule type" value="Genomic_DNA"/>
</dbReference>
<evidence type="ECO:0000256" key="1">
    <source>
        <dbReference type="SAM" id="MobiDB-lite"/>
    </source>
</evidence>
<name>A0A438DWM3_VITVI</name>
<sequence length="70" mass="7903">MDPEKVRASEGSESGNWSSNAEIGEWFTPSSMNSGLNFECVGWEWENCVESYELWDGGLDMLSWFWGSGI</sequence>
<evidence type="ECO:0000313" key="2">
    <source>
        <dbReference type="EMBL" id="RVW39926.1"/>
    </source>
</evidence>